<protein>
    <submittedName>
        <fullName evidence="1">Uncharacterized protein</fullName>
    </submittedName>
</protein>
<dbReference type="AlphaFoldDB" id="A0A8S9ZSM8"/>
<evidence type="ECO:0000313" key="1">
    <source>
        <dbReference type="EMBL" id="KAF7636672.1"/>
    </source>
</evidence>
<dbReference type="Proteomes" id="UP000605970">
    <property type="component" value="Unassembled WGS sequence"/>
</dbReference>
<proteinExistence type="predicted"/>
<dbReference type="EMBL" id="JABEBT010000027">
    <property type="protein sequence ID" value="KAF7636672.1"/>
    <property type="molecule type" value="Genomic_DNA"/>
</dbReference>
<gene>
    <name evidence="1" type="ORF">Mgra_00003850</name>
</gene>
<organism evidence="1 2">
    <name type="scientific">Meloidogyne graminicola</name>
    <dbReference type="NCBI Taxonomy" id="189291"/>
    <lineage>
        <taxon>Eukaryota</taxon>
        <taxon>Metazoa</taxon>
        <taxon>Ecdysozoa</taxon>
        <taxon>Nematoda</taxon>
        <taxon>Chromadorea</taxon>
        <taxon>Rhabditida</taxon>
        <taxon>Tylenchina</taxon>
        <taxon>Tylenchomorpha</taxon>
        <taxon>Tylenchoidea</taxon>
        <taxon>Meloidogynidae</taxon>
        <taxon>Meloidogyninae</taxon>
        <taxon>Meloidogyne</taxon>
    </lineage>
</organism>
<evidence type="ECO:0000313" key="2">
    <source>
        <dbReference type="Proteomes" id="UP000605970"/>
    </source>
</evidence>
<accession>A0A8S9ZSM8</accession>
<keyword evidence="2" id="KW-1185">Reference proteome</keyword>
<sequence>MLKGSQIIFIKKFLITSIIRLQRDSRHIGILFPSSNKRSSKRSLLLVSSSISKRRHKLSPTEKCSKLNLQSIF</sequence>
<reference evidence="1" key="1">
    <citation type="journal article" date="2020" name="Ecol. Evol.">
        <title>Genome structure and content of the rice root-knot nematode (Meloidogyne graminicola).</title>
        <authorList>
            <person name="Phan N.T."/>
            <person name="Danchin E.G.J."/>
            <person name="Klopp C."/>
            <person name="Perfus-Barbeoch L."/>
            <person name="Kozlowski D.K."/>
            <person name="Koutsovoulos G.D."/>
            <person name="Lopez-Roques C."/>
            <person name="Bouchez O."/>
            <person name="Zahm M."/>
            <person name="Besnard G."/>
            <person name="Bellafiore S."/>
        </authorList>
    </citation>
    <scope>NUCLEOTIDE SEQUENCE</scope>
    <source>
        <strain evidence="1">VN-18</strain>
    </source>
</reference>
<comment type="caution">
    <text evidence="1">The sequence shown here is derived from an EMBL/GenBank/DDBJ whole genome shotgun (WGS) entry which is preliminary data.</text>
</comment>
<name>A0A8S9ZSM8_9BILA</name>